<feature type="region of interest" description="Disordered" evidence="1">
    <location>
        <begin position="545"/>
        <end position="567"/>
    </location>
</feature>
<evidence type="ECO:0000256" key="1">
    <source>
        <dbReference type="SAM" id="MobiDB-lite"/>
    </source>
</evidence>
<dbReference type="EMBL" id="VJMJ01000012">
    <property type="protein sequence ID" value="KAF0743769.1"/>
    <property type="molecule type" value="Genomic_DNA"/>
</dbReference>
<proteinExistence type="predicted"/>
<keyword evidence="3" id="KW-1185">Reference proteome</keyword>
<sequence length="956" mass="108287">MNKYQFAAAAFDSAYQLASMMDASAYLADLERKLAILCCERSDVEQGIRFYEKIRARSLAQGRLFEYVYISVTIASLLMDMGEYRRASQDIQSVLEQRQLSGSLAPDIMTELQVLAVRLSICYLKLHSPNDAALTLEMCIQHYQPKSSKYLVVLMWLALAYFKSHELAHCEVTLKSIAKFRKEHGFKAPSGSFSKLPPPFSCTMTPQDNLAADLYPLYTQIALRSQDYERAAHYSALSIVSMELQPLSSVNMTQLAHLYYLRGKVLQGAASSPWLFPLKIQSLESEKLLTSKAKLQHRRKSSALLRERVLISMDECMYYSLRSFHHSYELFKGQDERLGMTKAAYRLSGIYLAKTFVARMVFHRPLGQLLKFSLNRRPTASTQDLKGANTIDIDFTLEDIEQPSKLAWEMSLSMMAPRLEKGVDALGFWYEARDVFLNCVLCPSTRSMEKCLQRLVQTLLTFDAAIINDNIVLLELFITPSSNWRNASFLKKTASRKCTMASETSLSYQARLREKPAKGGHQRHKSDTLELLTTRHNANQLMSSQRNLDKLKKQKTTQDNTPSEVASSTIEVHIQHGFAMLKHNRDKKADSVLKNQRGMQEIWGHMEIFRGSSLSMWLSSVAYDKESMASLIYALDIVPGSIMATYIPSTGQCEWKCMEQGQLTLISSSSTQHPFRRFRIDLTKVLPPPSVPVIPNWNAESNNNNRDVHAFALEFSERLPLLHGKKLSMKSDEARSASPLSRTRESSPHGHAALVCSPSLQSLPWELCHDGRMVRRFSTFAEKSGGDELPMLFQLCRIKTTLATKTDELLSPWWKVLGYGATVTLVPRKVKFSKRVHVVSKAQSIQIEGNHVVLVLVSFLELNSSLHWIDRKPNYMWVFAPPKYLPLLAKTMLHLLPLAKYKPKKSYFTKRASLPPTITTALGCVQHAINVFQAQHGVPVVLVCDQDTQMMPSLSS</sequence>
<dbReference type="Gene3D" id="1.25.40.10">
    <property type="entry name" value="Tetratricopeptide repeat domain"/>
    <property type="match status" value="1"/>
</dbReference>
<evidence type="ECO:0000313" key="2">
    <source>
        <dbReference type="EMBL" id="KAF0743769.1"/>
    </source>
</evidence>
<feature type="region of interest" description="Disordered" evidence="1">
    <location>
        <begin position="730"/>
        <end position="751"/>
    </location>
</feature>
<dbReference type="AlphaFoldDB" id="A0A6G0XTS2"/>
<comment type="caution">
    <text evidence="2">The sequence shown here is derived from an EMBL/GenBank/DDBJ whole genome shotgun (WGS) entry which is preliminary data.</text>
</comment>
<protein>
    <submittedName>
        <fullName evidence="2">Uncharacterized protein</fullName>
    </submittedName>
</protein>
<gene>
    <name evidence="2" type="ORF">Ae201684_001422</name>
</gene>
<dbReference type="InterPro" id="IPR011990">
    <property type="entry name" value="TPR-like_helical_dom_sf"/>
</dbReference>
<dbReference type="Proteomes" id="UP000481153">
    <property type="component" value="Unassembled WGS sequence"/>
</dbReference>
<dbReference type="SUPFAM" id="SSF48452">
    <property type="entry name" value="TPR-like"/>
    <property type="match status" value="1"/>
</dbReference>
<accession>A0A6G0XTS2</accession>
<evidence type="ECO:0000313" key="3">
    <source>
        <dbReference type="Proteomes" id="UP000481153"/>
    </source>
</evidence>
<dbReference type="VEuPathDB" id="FungiDB:AeMF1_013057"/>
<reference evidence="2 3" key="1">
    <citation type="submission" date="2019-07" db="EMBL/GenBank/DDBJ databases">
        <title>Genomics analysis of Aphanomyces spp. identifies a new class of oomycete effector associated with host adaptation.</title>
        <authorList>
            <person name="Gaulin E."/>
        </authorList>
    </citation>
    <scope>NUCLEOTIDE SEQUENCE [LARGE SCALE GENOMIC DNA]</scope>
    <source>
        <strain evidence="2 3">ATCC 201684</strain>
    </source>
</reference>
<name>A0A6G0XTS2_9STRA</name>
<organism evidence="2 3">
    <name type="scientific">Aphanomyces euteiches</name>
    <dbReference type="NCBI Taxonomy" id="100861"/>
    <lineage>
        <taxon>Eukaryota</taxon>
        <taxon>Sar</taxon>
        <taxon>Stramenopiles</taxon>
        <taxon>Oomycota</taxon>
        <taxon>Saprolegniomycetes</taxon>
        <taxon>Saprolegniales</taxon>
        <taxon>Verrucalvaceae</taxon>
        <taxon>Aphanomyces</taxon>
    </lineage>
</organism>
<feature type="compositionally biased region" description="Polar residues" evidence="1">
    <location>
        <begin position="557"/>
        <end position="567"/>
    </location>
</feature>